<reference evidence="1 2" key="1">
    <citation type="submission" date="2024-04" db="EMBL/GenBank/DDBJ databases">
        <authorList>
            <person name="Waldvogel A.-M."/>
            <person name="Schoenle A."/>
        </authorList>
    </citation>
    <scope>NUCLEOTIDE SEQUENCE [LARGE SCALE GENOMIC DNA]</scope>
</reference>
<protein>
    <submittedName>
        <fullName evidence="1">Uncharacterized protein</fullName>
    </submittedName>
</protein>
<evidence type="ECO:0000313" key="2">
    <source>
        <dbReference type="Proteomes" id="UP001497482"/>
    </source>
</evidence>
<gene>
    <name evidence="1" type="ORF">KC01_LOCUS19648</name>
</gene>
<dbReference type="Proteomes" id="UP001497482">
    <property type="component" value="Chromosome 19"/>
</dbReference>
<name>A0AAV2KKE7_KNICA</name>
<dbReference type="AlphaFoldDB" id="A0AAV2KKE7"/>
<keyword evidence="2" id="KW-1185">Reference proteome</keyword>
<sequence length="90" mass="10066">MLCVGRRDLDRIYSVILLGIVRSGSWRKELQKPENNSSNFVGDRGFVLGIRDLRRPSGSAVAPGGKSCKSLKITLQKHKLQAKIISKWTE</sequence>
<accession>A0AAV2KKE7</accession>
<proteinExistence type="predicted"/>
<evidence type="ECO:0000313" key="1">
    <source>
        <dbReference type="EMBL" id="CAL1590084.1"/>
    </source>
</evidence>
<organism evidence="1 2">
    <name type="scientific">Knipowitschia caucasica</name>
    <name type="common">Caucasian dwarf goby</name>
    <name type="synonym">Pomatoschistus caucasicus</name>
    <dbReference type="NCBI Taxonomy" id="637954"/>
    <lineage>
        <taxon>Eukaryota</taxon>
        <taxon>Metazoa</taxon>
        <taxon>Chordata</taxon>
        <taxon>Craniata</taxon>
        <taxon>Vertebrata</taxon>
        <taxon>Euteleostomi</taxon>
        <taxon>Actinopterygii</taxon>
        <taxon>Neopterygii</taxon>
        <taxon>Teleostei</taxon>
        <taxon>Neoteleostei</taxon>
        <taxon>Acanthomorphata</taxon>
        <taxon>Gobiaria</taxon>
        <taxon>Gobiiformes</taxon>
        <taxon>Gobioidei</taxon>
        <taxon>Gobiidae</taxon>
        <taxon>Gobiinae</taxon>
        <taxon>Knipowitschia</taxon>
    </lineage>
</organism>
<dbReference type="EMBL" id="OZ035841">
    <property type="protein sequence ID" value="CAL1590084.1"/>
    <property type="molecule type" value="Genomic_DNA"/>
</dbReference>